<evidence type="ECO:0000256" key="2">
    <source>
        <dbReference type="ARBA" id="ARBA00010942"/>
    </source>
</evidence>
<feature type="transmembrane region" description="Helical" evidence="9">
    <location>
        <begin position="973"/>
        <end position="992"/>
    </location>
</feature>
<dbReference type="InterPro" id="IPR027463">
    <property type="entry name" value="AcrB_DN_DC_subdom"/>
</dbReference>
<dbReference type="FunFam" id="3.30.70.1430:FF:000001">
    <property type="entry name" value="Efflux pump membrane transporter"/>
    <property type="match status" value="1"/>
</dbReference>
<feature type="transmembrane region" description="Helical" evidence="9">
    <location>
        <begin position="542"/>
        <end position="560"/>
    </location>
</feature>
<dbReference type="SUPFAM" id="SSF82693">
    <property type="entry name" value="Multidrug efflux transporter AcrB pore domain, PN1, PN2, PC1 and PC2 subdomains"/>
    <property type="match status" value="4"/>
</dbReference>
<dbReference type="InterPro" id="IPR004764">
    <property type="entry name" value="MdtF-like"/>
</dbReference>
<dbReference type="FunFam" id="1.20.1640.10:FF:000001">
    <property type="entry name" value="Efflux pump membrane transporter"/>
    <property type="match status" value="1"/>
</dbReference>
<dbReference type="Gene3D" id="3.30.70.1320">
    <property type="entry name" value="Multidrug efflux transporter AcrB pore domain like"/>
    <property type="match status" value="1"/>
</dbReference>
<dbReference type="eggNOG" id="COG0841">
    <property type="taxonomic scope" value="Bacteria"/>
</dbReference>
<evidence type="ECO:0000256" key="8">
    <source>
        <dbReference type="ARBA" id="ARBA00023136"/>
    </source>
</evidence>
<dbReference type="Gene3D" id="3.30.70.1430">
    <property type="entry name" value="Multidrug efflux transporter AcrB pore domain"/>
    <property type="match status" value="2"/>
</dbReference>
<comment type="caution">
    <text evidence="11">The sequence shown here is derived from an EMBL/GenBank/DDBJ whole genome shotgun (WGS) entry which is preliminary data.</text>
</comment>
<evidence type="ECO:0000256" key="3">
    <source>
        <dbReference type="ARBA" id="ARBA00022448"/>
    </source>
</evidence>
<keyword evidence="4" id="KW-1003">Cell membrane</keyword>
<name>A0A085Z816_9FLAO</name>
<dbReference type="Pfam" id="PF00873">
    <property type="entry name" value="ACR_tran"/>
    <property type="match status" value="1"/>
</dbReference>
<dbReference type="Gene3D" id="3.30.70.1440">
    <property type="entry name" value="Multidrug efflux transporter AcrB pore domain"/>
    <property type="match status" value="1"/>
</dbReference>
<evidence type="ECO:0000256" key="4">
    <source>
        <dbReference type="ARBA" id="ARBA00022475"/>
    </source>
</evidence>
<sequence>MLKTIIKRPVLATVISVLLVILGIVGMKTLPITSFPEIAPPSVTVMAVYPGASSEVIARSVAPPLENAINGVENMDYITSTSSNGNLMLNVVFKLGTDPDQAAVNVQNRVAQATSQLPSEVNQIGVTTMKRQNSILAMLTLYSDDPSVNDLFIENYAKINLVPELKRIKGVGDAMVFGNKDYSMRVWLDPQKMASYNLTPQEVAGAIQAQNVEAAPGRFGERSKEALDYVIRYKGKNTEPSQYENILIKAGTDGSTLRLKDIAKVEFGSYDYGVSTLYEKKQGVMIALFQTAGSNANEIEIAAQNRVKELSASFPAGVKYTFMYSSKESLDQSIDQVIHTLIEAFILVFIVVFIFLQDFRSTLIPAIAVPVSIVGTFFFMNLFGFSINLLTLFALVLAIGIVVDDAIVVVEAVHAKMEHRKLNPRAATMSAMSEITGAIFSITLVMAAVFVPVAFMEGPTGIFYQQFALTLAMAIVISAVNALTLSPALCAILLKQHHTPGHGHEPKKLSFKEKFFAGFNASFDKMTFRYGKSVLFLLKKKWVAFSGLAVVIGLFAWMFVITPTGFIPDEDQSFLMATVTLPPGSTQDRTTDVVTRAELILRKHPAIKSVVSVNGLNMLNFSTSSSSAVFMLKLKNPKDRGEVHDINQIIGQLQGEVSQIKEASFFVLGMPTVPGFGNTSGMEIVLQDKTAGSLTKFNETSNAFIGALMQRPEIAMAFTTFNASFPQYELVVDEVKAKQLGVNVSDVMSVMQGYYGSMQASDFNRFGKYYRVVMQAPPEYRADPNSLNGISIKNNVGQMVPVNTVASLKQTAGPEVVDHHNLFNAISITAIPAPGYSTGQAMAALKEVSAQNLPTGFSYDLKGMAREEQSSGGQSAVIFGLCFIFVYFILSAQYESYLVPFAVLLGIPTGLLGVFVGISIADIANNIYVQVALVMLIGLLAKNAILIVEFAMQRRKAGKSLTAAAVEGAKARLRPILMTSLAFIAGLLPLLFASGPSAIGNHSIGYAAVFGMLFGTVLGVFITPVLFVVFKYLQERISGKPLDESVWDYEPSKLAKHSH</sequence>
<evidence type="ECO:0000313" key="11">
    <source>
        <dbReference type="EMBL" id="KFF00580.1"/>
    </source>
</evidence>
<feature type="transmembrane region" description="Helical" evidence="9">
    <location>
        <begin position="927"/>
        <end position="952"/>
    </location>
</feature>
<evidence type="ECO:0000256" key="7">
    <source>
        <dbReference type="ARBA" id="ARBA00022989"/>
    </source>
</evidence>
<dbReference type="PANTHER" id="PTHR32063:SF9">
    <property type="entry name" value="SIMILAR TO MULTIDRUG RESISTANCE PROTEIN MEXB"/>
    <property type="match status" value="1"/>
</dbReference>
<reference evidence="11 12" key="1">
    <citation type="submission" date="2014-07" db="EMBL/GenBank/DDBJ databases">
        <title>Genome of Chryseobacterium formosense LMG 24722.</title>
        <authorList>
            <person name="Pipes S.E."/>
            <person name="Stropko S.J."/>
            <person name="Newman J.D."/>
        </authorList>
    </citation>
    <scope>NUCLEOTIDE SEQUENCE [LARGE SCALE GENOMIC DNA]</scope>
    <source>
        <strain evidence="11 12">LMG 24722</strain>
    </source>
</reference>
<keyword evidence="3" id="KW-0813">Transport</keyword>
<dbReference type="GO" id="GO:0009636">
    <property type="term" value="P:response to toxic substance"/>
    <property type="evidence" value="ECO:0007669"/>
    <property type="project" value="UniProtKB-ARBA"/>
</dbReference>
<feature type="transmembrane region" description="Helical" evidence="9">
    <location>
        <begin position="389"/>
        <end position="414"/>
    </location>
</feature>
<dbReference type="GO" id="GO:0042910">
    <property type="term" value="F:xenobiotic transmembrane transporter activity"/>
    <property type="evidence" value="ECO:0007669"/>
    <property type="project" value="TreeGrafter"/>
</dbReference>
<dbReference type="EMBL" id="JPRP01000001">
    <property type="protein sequence ID" value="KFF00580.1"/>
    <property type="molecule type" value="Genomic_DNA"/>
</dbReference>
<feature type="transmembrane region" description="Helical" evidence="9">
    <location>
        <begin position="872"/>
        <end position="890"/>
    </location>
</feature>
<keyword evidence="8 9" id="KW-0472">Membrane</keyword>
<feature type="transmembrane region" description="Helical" evidence="9">
    <location>
        <begin position="337"/>
        <end position="356"/>
    </location>
</feature>
<organism evidence="11 12">
    <name type="scientific">Chryseobacterium formosense</name>
    <dbReference type="NCBI Taxonomy" id="236814"/>
    <lineage>
        <taxon>Bacteria</taxon>
        <taxon>Pseudomonadati</taxon>
        <taxon>Bacteroidota</taxon>
        <taxon>Flavobacteriia</taxon>
        <taxon>Flavobacteriales</taxon>
        <taxon>Weeksellaceae</taxon>
        <taxon>Chryseobacterium group</taxon>
        <taxon>Chryseobacterium</taxon>
    </lineage>
</organism>
<dbReference type="Gene3D" id="1.20.1640.10">
    <property type="entry name" value="Multidrug efflux transporter AcrB transmembrane domain"/>
    <property type="match status" value="2"/>
</dbReference>
<dbReference type="NCBIfam" id="TIGR00915">
    <property type="entry name" value="2A0602"/>
    <property type="match status" value="1"/>
</dbReference>
<keyword evidence="6 9" id="KW-0812">Transmembrane</keyword>
<evidence type="ECO:0000256" key="6">
    <source>
        <dbReference type="ARBA" id="ARBA00022692"/>
    </source>
</evidence>
<dbReference type="GO" id="GO:0015562">
    <property type="term" value="F:efflux transmembrane transporter activity"/>
    <property type="evidence" value="ECO:0007669"/>
    <property type="project" value="InterPro"/>
</dbReference>
<protein>
    <submittedName>
        <fullName evidence="11">Multidrug transporter AcrB</fullName>
    </submittedName>
</protein>
<dbReference type="STRING" id="236814.IX39_08060"/>
<feature type="transmembrane region" description="Helical" evidence="9">
    <location>
        <begin position="363"/>
        <end position="383"/>
    </location>
</feature>
<dbReference type="Gene3D" id="3.30.2090.10">
    <property type="entry name" value="Multidrug efflux transporter AcrB TolC docking domain, DN and DC subdomains"/>
    <property type="match status" value="2"/>
</dbReference>
<dbReference type="PROSITE" id="PS50156">
    <property type="entry name" value="SSD"/>
    <property type="match status" value="1"/>
</dbReference>
<gene>
    <name evidence="11" type="ORF">IX39_08060</name>
</gene>
<evidence type="ECO:0000259" key="10">
    <source>
        <dbReference type="PROSITE" id="PS50156"/>
    </source>
</evidence>
<feature type="transmembrane region" description="Helical" evidence="9">
    <location>
        <begin position="897"/>
        <end position="921"/>
    </location>
</feature>
<dbReference type="SUPFAM" id="SSF82714">
    <property type="entry name" value="Multidrug efflux transporter AcrB TolC docking domain, DN and DC subdomains"/>
    <property type="match status" value="2"/>
</dbReference>
<dbReference type="GO" id="GO:0005886">
    <property type="term" value="C:plasma membrane"/>
    <property type="evidence" value="ECO:0007669"/>
    <property type="project" value="UniProtKB-SubCell"/>
</dbReference>
<dbReference type="InterPro" id="IPR000731">
    <property type="entry name" value="SSD"/>
</dbReference>
<evidence type="ECO:0000256" key="1">
    <source>
        <dbReference type="ARBA" id="ARBA00004429"/>
    </source>
</evidence>
<evidence type="ECO:0000256" key="5">
    <source>
        <dbReference type="ARBA" id="ARBA00022519"/>
    </source>
</evidence>
<evidence type="ECO:0000256" key="9">
    <source>
        <dbReference type="SAM" id="Phobius"/>
    </source>
</evidence>
<dbReference type="SUPFAM" id="SSF82866">
    <property type="entry name" value="Multidrug efflux transporter AcrB transmembrane domain"/>
    <property type="match status" value="2"/>
</dbReference>
<comment type="similarity">
    <text evidence="2">Belongs to the resistance-nodulation-cell division (RND) (TC 2.A.6) family.</text>
</comment>
<feature type="domain" description="SSD" evidence="10">
    <location>
        <begin position="367"/>
        <end position="492"/>
    </location>
</feature>
<keyword evidence="5" id="KW-0997">Cell inner membrane</keyword>
<dbReference type="Proteomes" id="UP000028713">
    <property type="component" value="Unassembled WGS sequence"/>
</dbReference>
<feature type="transmembrane region" description="Helical" evidence="9">
    <location>
        <begin position="1004"/>
        <end position="1030"/>
    </location>
</feature>
<evidence type="ECO:0000313" key="12">
    <source>
        <dbReference type="Proteomes" id="UP000028713"/>
    </source>
</evidence>
<keyword evidence="7 9" id="KW-1133">Transmembrane helix</keyword>
<feature type="transmembrane region" description="Helical" evidence="9">
    <location>
        <begin position="435"/>
        <end position="455"/>
    </location>
</feature>
<dbReference type="PANTHER" id="PTHR32063">
    <property type="match status" value="1"/>
</dbReference>
<comment type="subcellular location">
    <subcellularLocation>
        <location evidence="1">Cell inner membrane</location>
        <topology evidence="1">Multi-pass membrane protein</topology>
    </subcellularLocation>
</comment>
<keyword evidence="12" id="KW-1185">Reference proteome</keyword>
<dbReference type="AlphaFoldDB" id="A0A085Z816"/>
<feature type="transmembrane region" description="Helical" evidence="9">
    <location>
        <begin position="467"/>
        <end position="494"/>
    </location>
</feature>
<proteinExistence type="inferred from homology"/>
<dbReference type="RefSeq" id="WP_034674975.1">
    <property type="nucleotide sequence ID" value="NZ_FPAP01000001.1"/>
</dbReference>
<dbReference type="OrthoDB" id="9758940at2"/>
<accession>A0A085Z816</accession>
<dbReference type="InterPro" id="IPR001036">
    <property type="entry name" value="Acrflvin-R"/>
</dbReference>
<dbReference type="PRINTS" id="PR00702">
    <property type="entry name" value="ACRIFLAVINRP"/>
</dbReference>